<protein>
    <recommendedName>
        <fullName evidence="4">Rhoptry protein</fullName>
    </recommendedName>
</protein>
<keyword evidence="3" id="KW-1185">Reference proteome</keyword>
<evidence type="ECO:0000313" key="3">
    <source>
        <dbReference type="Proteomes" id="UP000537131"/>
    </source>
</evidence>
<dbReference type="AlphaFoldDB" id="A0A7Y0EDS5"/>
<feature type="region of interest" description="Disordered" evidence="1">
    <location>
        <begin position="294"/>
        <end position="357"/>
    </location>
</feature>
<reference evidence="2 3" key="1">
    <citation type="submission" date="2020-06" db="EMBL/GenBank/DDBJ databases">
        <title>Complete Genome Sequence of Clostridium muelleri sp. nov. P21T, an Acid-Alcohol Producing Acetogen Isolated from Old Hay.</title>
        <authorList>
            <person name="Duncan K.E."/>
            <person name="Tanner R.S."/>
        </authorList>
    </citation>
    <scope>NUCLEOTIDE SEQUENCE [LARGE SCALE GENOMIC DNA]</scope>
    <source>
        <strain evidence="2 3">P21</strain>
    </source>
</reference>
<proteinExistence type="predicted"/>
<feature type="compositionally biased region" description="Low complexity" evidence="1">
    <location>
        <begin position="298"/>
        <end position="322"/>
    </location>
</feature>
<accession>A0A7Y0EDS5</accession>
<sequence>MAGIWNVNSTYNVNTKRIFSKLSFEVGQNFAARIMNLDKLTGEVLLKLLDGWQFSAKLQKGIDILPEGLIRFQVEGFEDGELQLKVLNPDNKKSDTEKDSIDFLLKSKSINVDKKDYTLLSKMVKHEIPLTKENISNMKTIVDFMDKINQNPEEETAFIDRYMQSKNISPSSAKGQEIKETLKGFFSELKNLSEEDVLIFAENNIELTEKNIKSFNDIFKKPGGLYKEIKNMGQEISGKNPQETMNKQDSNIKGEKIYVQAEQKGEVLENGSKNITYKDITENANKTENVVQNKIQDVNKNNVESENKSVNSSKGENVSNSNAQGNVQTKVENKVEKQSQSENQLNKEISNKEIETNNTNKEEFKSYLNKNNVDSKEQIVEKIAKAIKDQISEKTQEMKNIIRTALESNSEMKSEAFSNIQQVLDKSINDFKVFNTVSNSYYYLDLPLNVDNSEYQCKLMIKDERKKGKKIDSTNVKIAASVSTINMGVVDAYIKVNNFNMDIDIKCDSNWIDTLDNGKGRIFDELNDIGYNLNIYVNEKKQEINIVNCREFFEDDNLGIIDRKV</sequence>
<comment type="caution">
    <text evidence="2">The sequence shown here is derived from an EMBL/GenBank/DDBJ whole genome shotgun (WGS) entry which is preliminary data.</text>
</comment>
<dbReference type="RefSeq" id="WP_169296134.1">
    <property type="nucleotide sequence ID" value="NZ_JABBNI010000006.1"/>
</dbReference>
<gene>
    <name evidence="2" type="ORF">HBE96_02160</name>
</gene>
<name>A0A7Y0EDS5_9CLOT</name>
<evidence type="ECO:0000313" key="2">
    <source>
        <dbReference type="EMBL" id="NMM61521.1"/>
    </source>
</evidence>
<evidence type="ECO:0000256" key="1">
    <source>
        <dbReference type="SAM" id="MobiDB-lite"/>
    </source>
</evidence>
<organism evidence="2 3">
    <name type="scientific">Clostridium muellerianum</name>
    <dbReference type="NCBI Taxonomy" id="2716538"/>
    <lineage>
        <taxon>Bacteria</taxon>
        <taxon>Bacillati</taxon>
        <taxon>Bacillota</taxon>
        <taxon>Clostridia</taxon>
        <taxon>Eubacteriales</taxon>
        <taxon>Clostridiaceae</taxon>
        <taxon>Clostridium</taxon>
    </lineage>
</organism>
<evidence type="ECO:0008006" key="4">
    <source>
        <dbReference type="Google" id="ProtNLM"/>
    </source>
</evidence>
<dbReference type="Proteomes" id="UP000537131">
    <property type="component" value="Unassembled WGS sequence"/>
</dbReference>
<dbReference type="EMBL" id="JABBNI010000006">
    <property type="protein sequence ID" value="NMM61521.1"/>
    <property type="molecule type" value="Genomic_DNA"/>
</dbReference>